<keyword evidence="10" id="KW-1185">Reference proteome</keyword>
<feature type="transmembrane region" description="Helical" evidence="7">
    <location>
        <begin position="148"/>
        <end position="170"/>
    </location>
</feature>
<feature type="domain" description="MotA/TolQ/ExbB proton channel" evidence="8">
    <location>
        <begin position="95"/>
        <end position="182"/>
    </location>
</feature>
<gene>
    <name evidence="9" type="ordered locus">Dole_1235</name>
</gene>
<evidence type="ECO:0000256" key="1">
    <source>
        <dbReference type="ARBA" id="ARBA00004651"/>
    </source>
</evidence>
<evidence type="ECO:0000256" key="3">
    <source>
        <dbReference type="ARBA" id="ARBA00022692"/>
    </source>
</evidence>
<dbReference type="GO" id="GO:0015031">
    <property type="term" value="P:protein transport"/>
    <property type="evidence" value="ECO:0007669"/>
    <property type="project" value="UniProtKB-KW"/>
</dbReference>
<proteinExistence type="inferred from homology"/>
<keyword evidence="3 7" id="KW-0812">Transmembrane</keyword>
<evidence type="ECO:0000313" key="9">
    <source>
        <dbReference type="EMBL" id="ABW67041.1"/>
    </source>
</evidence>
<dbReference type="HOGENOM" id="CLU_1239196_0_0_7"/>
<dbReference type="Proteomes" id="UP000008561">
    <property type="component" value="Chromosome"/>
</dbReference>
<evidence type="ECO:0000259" key="8">
    <source>
        <dbReference type="Pfam" id="PF01618"/>
    </source>
</evidence>
<dbReference type="AlphaFoldDB" id="A8ZY34"/>
<dbReference type="Pfam" id="PF01618">
    <property type="entry name" value="MotA_ExbB"/>
    <property type="match status" value="1"/>
</dbReference>
<dbReference type="KEGG" id="dol:Dole_1235"/>
<dbReference type="GO" id="GO:0005886">
    <property type="term" value="C:plasma membrane"/>
    <property type="evidence" value="ECO:0007669"/>
    <property type="project" value="UniProtKB-SubCell"/>
</dbReference>
<feature type="transmembrane region" description="Helical" evidence="7">
    <location>
        <begin position="12"/>
        <end position="37"/>
    </location>
</feature>
<comment type="similarity">
    <text evidence="6">Belongs to the exbB/tolQ family.</text>
</comment>
<dbReference type="InterPro" id="IPR002898">
    <property type="entry name" value="MotA_ExbB_proton_chnl"/>
</dbReference>
<keyword evidence="2" id="KW-1003">Cell membrane</keyword>
<organism evidence="9 10">
    <name type="scientific">Desulfosudis oleivorans (strain DSM 6200 / JCM 39069 / Hxd3)</name>
    <name type="common">Desulfococcus oleovorans</name>
    <dbReference type="NCBI Taxonomy" id="96561"/>
    <lineage>
        <taxon>Bacteria</taxon>
        <taxon>Pseudomonadati</taxon>
        <taxon>Thermodesulfobacteriota</taxon>
        <taxon>Desulfobacteria</taxon>
        <taxon>Desulfobacterales</taxon>
        <taxon>Desulfosudaceae</taxon>
        <taxon>Desulfosudis</taxon>
    </lineage>
</organism>
<dbReference type="OrthoDB" id="5386912at2"/>
<dbReference type="EMBL" id="CP000859">
    <property type="protein sequence ID" value="ABW67041.1"/>
    <property type="molecule type" value="Genomic_DNA"/>
</dbReference>
<evidence type="ECO:0000256" key="4">
    <source>
        <dbReference type="ARBA" id="ARBA00022989"/>
    </source>
</evidence>
<feature type="transmembrane region" description="Helical" evidence="7">
    <location>
        <begin position="112"/>
        <end position="136"/>
    </location>
</feature>
<sequence>METFLGLFRSHATLASTLIQFAVYTTSALLFFNGLWISLKAFRWLRRVDDQTIEESLSEAPYADDPVVMLVAKTVSGDRRDPRRNTAERLFLADATRQMAENMFESRYMEPLTMFASLLPPLGFIGTVFGMILIFLVKVDPGSELNTIGLGAALFTTLAALILFVVLEIIKTWLLRLLRNRVDQGLAFVPDGEEK</sequence>
<evidence type="ECO:0000313" key="10">
    <source>
        <dbReference type="Proteomes" id="UP000008561"/>
    </source>
</evidence>
<evidence type="ECO:0000256" key="7">
    <source>
        <dbReference type="SAM" id="Phobius"/>
    </source>
</evidence>
<reference evidence="9 10" key="1">
    <citation type="submission" date="2007-10" db="EMBL/GenBank/DDBJ databases">
        <title>Complete sequence of Desulfococcus oleovorans Hxd3.</title>
        <authorList>
            <consortium name="US DOE Joint Genome Institute"/>
            <person name="Copeland A."/>
            <person name="Lucas S."/>
            <person name="Lapidus A."/>
            <person name="Barry K."/>
            <person name="Glavina del Rio T."/>
            <person name="Dalin E."/>
            <person name="Tice H."/>
            <person name="Pitluck S."/>
            <person name="Kiss H."/>
            <person name="Brettin T."/>
            <person name="Bruce D."/>
            <person name="Detter J.C."/>
            <person name="Han C."/>
            <person name="Schmutz J."/>
            <person name="Larimer F."/>
            <person name="Land M."/>
            <person name="Hauser L."/>
            <person name="Kyrpides N."/>
            <person name="Kim E."/>
            <person name="Wawrik B."/>
            <person name="Richardson P."/>
        </authorList>
    </citation>
    <scope>NUCLEOTIDE SEQUENCE [LARGE SCALE GENOMIC DNA]</scope>
    <source>
        <strain evidence="10">DSM 6200 / JCM 39069 / Hxd3</strain>
    </source>
</reference>
<dbReference type="eggNOG" id="COG0811">
    <property type="taxonomic scope" value="Bacteria"/>
</dbReference>
<name>A8ZY34_DESOH</name>
<keyword evidence="6" id="KW-0813">Transport</keyword>
<evidence type="ECO:0000256" key="6">
    <source>
        <dbReference type="RuleBase" id="RU004057"/>
    </source>
</evidence>
<accession>A8ZY34</accession>
<evidence type="ECO:0000256" key="5">
    <source>
        <dbReference type="ARBA" id="ARBA00023136"/>
    </source>
</evidence>
<keyword evidence="5 7" id="KW-0472">Membrane</keyword>
<dbReference type="STRING" id="96561.Dole_1235"/>
<comment type="subcellular location">
    <subcellularLocation>
        <location evidence="1">Cell membrane</location>
        <topology evidence="1">Multi-pass membrane protein</topology>
    </subcellularLocation>
    <subcellularLocation>
        <location evidence="6">Membrane</location>
        <topology evidence="6">Multi-pass membrane protein</topology>
    </subcellularLocation>
</comment>
<dbReference type="RefSeq" id="WP_012174658.1">
    <property type="nucleotide sequence ID" value="NC_009943.1"/>
</dbReference>
<keyword evidence="4 7" id="KW-1133">Transmembrane helix</keyword>
<evidence type="ECO:0000256" key="2">
    <source>
        <dbReference type="ARBA" id="ARBA00022475"/>
    </source>
</evidence>
<protein>
    <recommendedName>
        <fullName evidence="8">MotA/TolQ/ExbB proton channel domain-containing protein</fullName>
    </recommendedName>
</protein>
<keyword evidence="6" id="KW-0653">Protein transport</keyword>